<feature type="active site" description="Proton donor" evidence="5">
    <location>
        <position position="192"/>
    </location>
</feature>
<dbReference type="NCBIfam" id="NF006765">
    <property type="entry name" value="PRK09287.1"/>
    <property type="match status" value="1"/>
</dbReference>
<comment type="subunit">
    <text evidence="4">Homodimer.</text>
</comment>
<comment type="catalytic activity">
    <reaction evidence="4 8">
        <text>6-phospho-D-gluconate + NADP(+) = D-ribulose 5-phosphate + CO2 + NADPH</text>
        <dbReference type="Rhea" id="RHEA:10116"/>
        <dbReference type="ChEBI" id="CHEBI:16526"/>
        <dbReference type="ChEBI" id="CHEBI:57783"/>
        <dbReference type="ChEBI" id="CHEBI:58121"/>
        <dbReference type="ChEBI" id="CHEBI:58349"/>
        <dbReference type="ChEBI" id="CHEBI:58759"/>
        <dbReference type="EC" id="1.1.1.44"/>
    </reaction>
</comment>
<feature type="domain" description="6-phosphogluconate dehydrogenase C-terminal" evidence="9">
    <location>
        <begin position="181"/>
        <end position="476"/>
    </location>
</feature>
<evidence type="ECO:0000256" key="3">
    <source>
        <dbReference type="ARBA" id="ARBA00023064"/>
    </source>
</evidence>
<feature type="binding site" evidence="7">
    <location>
        <begin position="34"/>
        <end position="36"/>
    </location>
    <ligand>
        <name>NADP(+)</name>
        <dbReference type="ChEBI" id="CHEBI:58349"/>
    </ligand>
</feature>
<feature type="binding site" evidence="6">
    <location>
        <position position="454"/>
    </location>
    <ligand>
        <name>substrate</name>
        <note>ligand shared between dimeric partners</note>
    </ligand>
</feature>
<dbReference type="Proteomes" id="UP000051906">
    <property type="component" value="Unassembled WGS sequence"/>
</dbReference>
<evidence type="ECO:0000313" key="11">
    <source>
        <dbReference type="Proteomes" id="UP000051906"/>
    </source>
</evidence>
<feature type="binding site" evidence="7">
    <location>
        <begin position="75"/>
        <end position="77"/>
    </location>
    <ligand>
        <name>NADP(+)</name>
        <dbReference type="ChEBI" id="CHEBI:58349"/>
    </ligand>
</feature>
<dbReference type="Pfam" id="PF03446">
    <property type="entry name" value="NAD_binding_2"/>
    <property type="match status" value="1"/>
</dbReference>
<dbReference type="PIRSF" id="PIRSF000109">
    <property type="entry name" value="6PGD"/>
    <property type="match status" value="1"/>
</dbReference>
<dbReference type="GO" id="GO:0019521">
    <property type="term" value="P:D-gluconate metabolic process"/>
    <property type="evidence" value="ECO:0007669"/>
    <property type="project" value="UniProtKB-KW"/>
</dbReference>
<evidence type="ECO:0000259" key="9">
    <source>
        <dbReference type="SMART" id="SM01350"/>
    </source>
</evidence>
<evidence type="ECO:0000256" key="8">
    <source>
        <dbReference type="RuleBase" id="RU000485"/>
    </source>
</evidence>
<sequence>MAEKANIGVVGMAVMGKNLALNIESRGYTVGIFNRSESKTKQVMQDHSEKKLIPSYNVEDFVKSLETPRRILLMVKAGKPTDAVIQELLPLLDKGDVLIDGGNTNFHDTIARNAELDKSGINFIGMGVSGGELGALQGPSLMPGGQKEAYDLVAPILEQISAKAEQDGKPCVTYIGPNGAGHYVKMVHNGIEYGDEELIDEAYNIMRNVAGISVDDMADIFKDWNKGELDSYLIEITADILTRKDDLGDDKSKPIVDMILDRGNNKGTGKWSSEDALNIQVPQSVITESVYARYISMMKDERVKASKALPAAAKQGKADFGDKTEFIEKVRQALFFGKLMSYAQGFEQLRIASESYDWDLQFGQLAQIWRGGCIIRAQFLQNITDAFDKDPKLTNLLFDDYFKDIATKYQESIRDVVSVAVQAGIPVPGLSASITYYDSFRAEVLPANLLQAQRDYFGAHTYERTDRPGNFHYSWYEEQ</sequence>
<feature type="binding site" description="in other chain" evidence="6">
    <location>
        <begin position="129"/>
        <end position="131"/>
    </location>
    <ligand>
        <name>substrate</name>
        <note>ligand shared between dimeric partners</note>
    </ligand>
</feature>
<dbReference type="InterPro" id="IPR006115">
    <property type="entry name" value="6PGDH_NADP-bd"/>
</dbReference>
<dbReference type="OrthoDB" id="9804542at2"/>
<dbReference type="EC" id="1.1.1.44" evidence="4 8"/>
<dbReference type="NCBIfam" id="TIGR00873">
    <property type="entry name" value="gnd"/>
    <property type="match status" value="1"/>
</dbReference>
<comment type="caution">
    <text evidence="10">The sequence shown here is derived from an EMBL/GenBank/DDBJ whole genome shotgun (WGS) entry which is preliminary data.</text>
</comment>
<evidence type="ECO:0000256" key="4">
    <source>
        <dbReference type="PIRNR" id="PIRNR000109"/>
    </source>
</evidence>
<dbReference type="Pfam" id="PF00393">
    <property type="entry name" value="6PGD"/>
    <property type="match status" value="1"/>
</dbReference>
<dbReference type="FunFam" id="1.10.1040.10:FF:000002">
    <property type="entry name" value="6-phosphogluconate dehydrogenase, decarboxylating"/>
    <property type="match status" value="1"/>
</dbReference>
<evidence type="ECO:0000256" key="1">
    <source>
        <dbReference type="ARBA" id="ARBA00008419"/>
    </source>
</evidence>
<feature type="binding site" description="in other chain" evidence="6">
    <location>
        <position position="103"/>
    </location>
    <ligand>
        <name>substrate</name>
        <note>ligand shared between dimeric partners</note>
    </ligand>
</feature>
<keyword evidence="3 8" id="KW-0311">Gluconate utilization</keyword>
<keyword evidence="4 8" id="KW-0521">NADP</keyword>
<keyword evidence="11" id="KW-1185">Reference proteome</keyword>
<feature type="binding site" description="in other chain" evidence="6">
    <location>
        <begin position="188"/>
        <end position="189"/>
    </location>
    <ligand>
        <name>substrate</name>
        <note>ligand shared between dimeric partners</note>
    </ligand>
</feature>
<dbReference type="InterPro" id="IPR008927">
    <property type="entry name" value="6-PGluconate_DH-like_C_sf"/>
</dbReference>
<dbReference type="InterPro" id="IPR013328">
    <property type="entry name" value="6PGD_dom2"/>
</dbReference>
<feature type="active site" description="Proton acceptor" evidence="5">
    <location>
        <position position="185"/>
    </location>
</feature>
<protein>
    <recommendedName>
        <fullName evidence="4 8">6-phosphogluconate dehydrogenase, decarboxylating</fullName>
        <ecNumber evidence="4 8">1.1.1.44</ecNumber>
    </recommendedName>
</protein>
<feature type="binding site" evidence="7">
    <location>
        <begin position="11"/>
        <end position="16"/>
    </location>
    <ligand>
        <name>NADP(+)</name>
        <dbReference type="ChEBI" id="CHEBI:58349"/>
    </ligand>
</feature>
<evidence type="ECO:0000313" key="10">
    <source>
        <dbReference type="EMBL" id="KRO01356.1"/>
    </source>
</evidence>
<evidence type="ECO:0000256" key="5">
    <source>
        <dbReference type="PIRSR" id="PIRSR000109-1"/>
    </source>
</evidence>
<dbReference type="UniPathway" id="UPA00115">
    <property type="reaction ID" value="UER00410"/>
</dbReference>
<dbReference type="EMBL" id="JQCA01000112">
    <property type="protein sequence ID" value="KRO01356.1"/>
    <property type="molecule type" value="Genomic_DNA"/>
</dbReference>
<name>A0A0R2LM78_9LACO</name>
<dbReference type="FunFam" id="1.20.5.320:FF:000001">
    <property type="entry name" value="6-phosphogluconate dehydrogenase, decarboxylating"/>
    <property type="match status" value="1"/>
</dbReference>
<dbReference type="Gene3D" id="3.40.50.720">
    <property type="entry name" value="NAD(P)-binding Rossmann-like Domain"/>
    <property type="match status" value="1"/>
</dbReference>
<proteinExistence type="inferred from homology"/>
<gene>
    <name evidence="10" type="ORF">IV54_GL000408</name>
</gene>
<feature type="binding site" evidence="6">
    <location>
        <position position="460"/>
    </location>
    <ligand>
        <name>substrate</name>
        <note>ligand shared between dimeric partners</note>
    </ligand>
</feature>
<feature type="binding site" description="in other chain" evidence="6">
    <location>
        <position position="266"/>
    </location>
    <ligand>
        <name>substrate</name>
        <note>ligand shared between dimeric partners</note>
    </ligand>
</feature>
<keyword evidence="2 4" id="KW-0560">Oxidoreductase</keyword>
<feature type="binding site" evidence="7">
    <location>
        <position position="103"/>
    </location>
    <ligand>
        <name>NADP(+)</name>
        <dbReference type="ChEBI" id="CHEBI:58349"/>
    </ligand>
</feature>
<dbReference type="GO" id="GO:0050661">
    <property type="term" value="F:NADP binding"/>
    <property type="evidence" value="ECO:0007669"/>
    <property type="project" value="InterPro"/>
</dbReference>
<keyword evidence="4 8" id="KW-0570">Pentose shunt</keyword>
<dbReference type="AlphaFoldDB" id="A0A0R2LM78"/>
<dbReference type="InterPro" id="IPR036291">
    <property type="entry name" value="NAD(P)-bd_dom_sf"/>
</dbReference>
<comment type="pathway">
    <text evidence="4 8">Carbohydrate degradation; pentose phosphate pathway; D-ribulose 5-phosphate from D-glucose 6-phosphate (oxidative stage): step 3/3.</text>
</comment>
<evidence type="ECO:0000256" key="6">
    <source>
        <dbReference type="PIRSR" id="PIRSR000109-2"/>
    </source>
</evidence>
<comment type="function">
    <text evidence="4">Catalyzes the oxidative decarboxylation of 6-phosphogluconate to ribulose 5-phosphate and CO(2), with concomitant reduction of NADP to NADPH.</text>
</comment>
<dbReference type="GO" id="GO:0006098">
    <property type="term" value="P:pentose-phosphate shunt"/>
    <property type="evidence" value="ECO:0007669"/>
    <property type="project" value="UniProtKB-UniPathway"/>
</dbReference>
<feature type="binding site" description="in other chain" evidence="6">
    <location>
        <position position="193"/>
    </location>
    <ligand>
        <name>substrate</name>
        <note>ligand shared between dimeric partners</note>
    </ligand>
</feature>
<organism evidence="10 11">
    <name type="scientific">Levilactobacillus paucivorans</name>
    <dbReference type="NCBI Taxonomy" id="616990"/>
    <lineage>
        <taxon>Bacteria</taxon>
        <taxon>Bacillati</taxon>
        <taxon>Bacillota</taxon>
        <taxon>Bacilli</taxon>
        <taxon>Lactobacillales</taxon>
        <taxon>Lactobacillaceae</taxon>
        <taxon>Levilactobacillus</taxon>
    </lineage>
</organism>
<dbReference type="FunFam" id="3.40.50.720:FF:000007">
    <property type="entry name" value="6-phosphogluconate dehydrogenase, decarboxylating"/>
    <property type="match status" value="1"/>
</dbReference>
<dbReference type="PANTHER" id="PTHR11811">
    <property type="entry name" value="6-PHOSPHOGLUCONATE DEHYDROGENASE"/>
    <property type="match status" value="1"/>
</dbReference>
<dbReference type="SUPFAM" id="SSF48179">
    <property type="entry name" value="6-phosphogluconate dehydrogenase C-terminal domain-like"/>
    <property type="match status" value="1"/>
</dbReference>
<dbReference type="SMART" id="SM01350">
    <property type="entry name" value="6PGD"/>
    <property type="match status" value="1"/>
</dbReference>
<dbReference type="SUPFAM" id="SSF51735">
    <property type="entry name" value="NAD(P)-binding Rossmann-fold domains"/>
    <property type="match status" value="1"/>
</dbReference>
<evidence type="ECO:0000256" key="2">
    <source>
        <dbReference type="ARBA" id="ARBA00023002"/>
    </source>
</evidence>
<dbReference type="PATRIC" id="fig|616990.3.peg.442"/>
<dbReference type="InterPro" id="IPR006113">
    <property type="entry name" value="6PGDH_Gnd/GntZ"/>
</dbReference>
<accession>A0A0R2LM78</accession>
<dbReference type="InterPro" id="IPR006183">
    <property type="entry name" value="Pgluconate_DH"/>
</dbReference>
<feature type="binding site" description="in other chain" evidence="6">
    <location>
        <position position="293"/>
    </location>
    <ligand>
        <name>substrate</name>
        <note>ligand shared between dimeric partners</note>
    </ligand>
</feature>
<dbReference type="GO" id="GO:0004616">
    <property type="term" value="F:phosphogluconate dehydrogenase (decarboxylating) activity"/>
    <property type="evidence" value="ECO:0007669"/>
    <property type="project" value="UniProtKB-EC"/>
</dbReference>
<dbReference type="STRING" id="616990.IV54_GL000408"/>
<evidence type="ECO:0000256" key="7">
    <source>
        <dbReference type="PIRSR" id="PIRSR000109-3"/>
    </source>
</evidence>
<comment type="similarity">
    <text evidence="1 4 8">Belongs to the 6-phosphogluconate dehydrogenase family.</text>
</comment>
<dbReference type="Gene3D" id="1.20.5.320">
    <property type="entry name" value="6-Phosphogluconate Dehydrogenase, domain 3"/>
    <property type="match status" value="1"/>
</dbReference>
<dbReference type="PRINTS" id="PR00076">
    <property type="entry name" value="6PGDHDRGNASE"/>
</dbReference>
<reference evidence="10 11" key="1">
    <citation type="journal article" date="2015" name="Genome Announc.">
        <title>Expanding the biotechnology potential of lactobacilli through comparative genomics of 213 strains and associated genera.</title>
        <authorList>
            <person name="Sun Z."/>
            <person name="Harris H.M."/>
            <person name="McCann A."/>
            <person name="Guo C."/>
            <person name="Argimon S."/>
            <person name="Zhang W."/>
            <person name="Yang X."/>
            <person name="Jeffery I.B."/>
            <person name="Cooney J.C."/>
            <person name="Kagawa T.F."/>
            <person name="Liu W."/>
            <person name="Song Y."/>
            <person name="Salvetti E."/>
            <person name="Wrobel A."/>
            <person name="Rasinkangas P."/>
            <person name="Parkhill J."/>
            <person name="Rea M.C."/>
            <person name="O'Sullivan O."/>
            <person name="Ritari J."/>
            <person name="Douillard F.P."/>
            <person name="Paul Ross R."/>
            <person name="Yang R."/>
            <person name="Briner A.E."/>
            <person name="Felis G.E."/>
            <person name="de Vos W.M."/>
            <person name="Barrangou R."/>
            <person name="Klaenhammer T.R."/>
            <person name="Caufield P.W."/>
            <person name="Cui Y."/>
            <person name="Zhang H."/>
            <person name="O'Toole P.W."/>
        </authorList>
    </citation>
    <scope>NUCLEOTIDE SEQUENCE [LARGE SCALE GENOMIC DNA]</scope>
    <source>
        <strain evidence="10 11">DSM 22467</strain>
    </source>
</reference>
<dbReference type="RefSeq" id="WP_057878944.1">
    <property type="nucleotide sequence ID" value="NZ_JQCA01000112.1"/>
</dbReference>
<dbReference type="Gene3D" id="1.10.1040.10">
    <property type="entry name" value="N-(1-d-carboxylethyl)-l-norvaline Dehydrogenase, domain 2"/>
    <property type="match status" value="1"/>
</dbReference>
<dbReference type="InterPro" id="IPR006114">
    <property type="entry name" value="6PGDH_C"/>
</dbReference>